<dbReference type="SUPFAM" id="SSF48452">
    <property type="entry name" value="TPR-like"/>
    <property type="match status" value="1"/>
</dbReference>
<dbReference type="Gene3D" id="1.25.40.10">
    <property type="entry name" value="Tetratricopeptide repeat domain"/>
    <property type="match status" value="1"/>
</dbReference>
<evidence type="ECO:0000256" key="9">
    <source>
        <dbReference type="ARBA" id="ARBA00023244"/>
    </source>
</evidence>
<dbReference type="EMBL" id="BMXP01000003">
    <property type="protein sequence ID" value="GGW84635.1"/>
    <property type="molecule type" value="Genomic_DNA"/>
</dbReference>
<keyword evidence="4" id="KW-1003">Cell membrane</keyword>
<dbReference type="InterPro" id="IPR011990">
    <property type="entry name" value="TPR-like_helical_dom_sf"/>
</dbReference>
<dbReference type="GO" id="GO:0005886">
    <property type="term" value="C:plasma membrane"/>
    <property type="evidence" value="ECO:0007669"/>
    <property type="project" value="UniProtKB-SubCell"/>
</dbReference>
<keyword evidence="7 11" id="KW-1133">Transmembrane helix</keyword>
<comment type="function">
    <text evidence="1">Involved in a late step of protoheme IX synthesis.</text>
</comment>
<keyword evidence="10" id="KW-0802">TPR repeat</keyword>
<evidence type="ECO:0000256" key="6">
    <source>
        <dbReference type="ARBA" id="ARBA00022692"/>
    </source>
</evidence>
<evidence type="ECO:0000256" key="11">
    <source>
        <dbReference type="SAM" id="Phobius"/>
    </source>
</evidence>
<dbReference type="InterPro" id="IPR019734">
    <property type="entry name" value="TPR_rpt"/>
</dbReference>
<dbReference type="PROSITE" id="PS50005">
    <property type="entry name" value="TPR"/>
    <property type="match status" value="1"/>
</dbReference>
<feature type="repeat" description="TPR" evidence="10">
    <location>
        <begin position="327"/>
        <end position="360"/>
    </location>
</feature>
<feature type="domain" description="HemY N-terminal" evidence="12">
    <location>
        <begin position="29"/>
        <end position="134"/>
    </location>
</feature>
<dbReference type="InterPro" id="IPR005254">
    <property type="entry name" value="Heme_biosyn_assoc_TPR_pro"/>
</dbReference>
<keyword evidence="6 11" id="KW-0812">Transmembrane</keyword>
<keyword evidence="5" id="KW-0997">Cell inner membrane</keyword>
<keyword evidence="9" id="KW-0627">Porphyrin biosynthesis</keyword>
<organism evidence="13 14">
    <name type="scientific">Alteromonas halophila</name>
    <dbReference type="NCBI Taxonomy" id="516698"/>
    <lineage>
        <taxon>Bacteria</taxon>
        <taxon>Pseudomonadati</taxon>
        <taxon>Pseudomonadota</taxon>
        <taxon>Gammaproteobacteria</taxon>
        <taxon>Alteromonadales</taxon>
        <taxon>Alteromonadaceae</taxon>
        <taxon>Alteromonas/Salinimonas group</taxon>
        <taxon>Alteromonas</taxon>
    </lineage>
</organism>
<dbReference type="Proteomes" id="UP000631300">
    <property type="component" value="Unassembled WGS sequence"/>
</dbReference>
<gene>
    <name evidence="13" type="primary">hemY</name>
    <name evidence="13" type="ORF">GCM10007391_17970</name>
</gene>
<dbReference type="GO" id="GO:0006779">
    <property type="term" value="P:porphyrin-containing compound biosynthetic process"/>
    <property type="evidence" value="ECO:0007669"/>
    <property type="project" value="UniProtKB-KW"/>
</dbReference>
<evidence type="ECO:0000256" key="1">
    <source>
        <dbReference type="ARBA" id="ARBA00002962"/>
    </source>
</evidence>
<comment type="pathway">
    <text evidence="3">Porphyrin-containing compound metabolism; protoheme biosynthesis.</text>
</comment>
<feature type="transmembrane region" description="Helical" evidence="11">
    <location>
        <begin position="42"/>
        <end position="61"/>
    </location>
</feature>
<comment type="caution">
    <text evidence="13">The sequence shown here is derived from an EMBL/GenBank/DDBJ whole genome shotgun (WGS) entry which is preliminary data.</text>
</comment>
<evidence type="ECO:0000313" key="14">
    <source>
        <dbReference type="Proteomes" id="UP000631300"/>
    </source>
</evidence>
<dbReference type="RefSeq" id="WP_189405539.1">
    <property type="nucleotide sequence ID" value="NZ_BMXP01000003.1"/>
</dbReference>
<evidence type="ECO:0000256" key="2">
    <source>
        <dbReference type="ARBA" id="ARBA00004429"/>
    </source>
</evidence>
<keyword evidence="14" id="KW-1185">Reference proteome</keyword>
<evidence type="ECO:0000256" key="10">
    <source>
        <dbReference type="PROSITE-ProRule" id="PRU00339"/>
    </source>
</evidence>
<evidence type="ECO:0000313" key="13">
    <source>
        <dbReference type="EMBL" id="GGW84635.1"/>
    </source>
</evidence>
<dbReference type="Pfam" id="PF13181">
    <property type="entry name" value="TPR_8"/>
    <property type="match status" value="1"/>
</dbReference>
<name>A0A918JJJ9_9ALTE</name>
<reference evidence="13" key="2">
    <citation type="submission" date="2020-09" db="EMBL/GenBank/DDBJ databases">
        <authorList>
            <person name="Sun Q."/>
            <person name="Kim S."/>
        </authorList>
    </citation>
    <scope>NUCLEOTIDE SEQUENCE</scope>
    <source>
        <strain evidence="13">KCTC 22164</strain>
    </source>
</reference>
<dbReference type="NCBIfam" id="TIGR00540">
    <property type="entry name" value="TPR_hemY_coli"/>
    <property type="match status" value="1"/>
</dbReference>
<sequence>MKWLFYSLGLLALLVAALIVAPMVLGDRGYVLITLGDTAIEMTVVSLVISFVVLALAWWVLKRLFFWIMSLFKGSHRWFGALGERKRQVAFFRGIQCLAEGENHQSLHYLGKTSNGDFDGVNYLAAAQAAHDSGDIAHARRMLELAEDYDNARIAAVLMQSRIDLSEGKTDSALARIDTLDEKQQHHPKVIALKARLMAEKGQWQALEDKLSDWRKHIRKDDYVSWSRRIAKGKFAEIASKQGAHQLKAYWDSLPRKIRHDTAYRAAYTEQLLEQGMHSEAQDLLLKWQKSGPDPVLFPLLKSLNLANATPTIQALEGWIKRDDENVELYSALGHVAHNAGDDELAEKVLMRATKIAPRQEDLLLLAQISERRQDTTQALTFIKQGMHIQ</sequence>
<proteinExistence type="predicted"/>
<dbReference type="GO" id="GO:0042168">
    <property type="term" value="P:heme metabolic process"/>
    <property type="evidence" value="ECO:0007669"/>
    <property type="project" value="InterPro"/>
</dbReference>
<evidence type="ECO:0000256" key="3">
    <source>
        <dbReference type="ARBA" id="ARBA00004744"/>
    </source>
</evidence>
<dbReference type="AlphaFoldDB" id="A0A918JJJ9"/>
<evidence type="ECO:0000256" key="7">
    <source>
        <dbReference type="ARBA" id="ARBA00022989"/>
    </source>
</evidence>
<protein>
    <submittedName>
        <fullName evidence="13">Heme biosynthesis protein HemY</fullName>
    </submittedName>
</protein>
<keyword evidence="8 11" id="KW-0472">Membrane</keyword>
<evidence type="ECO:0000256" key="4">
    <source>
        <dbReference type="ARBA" id="ARBA00022475"/>
    </source>
</evidence>
<evidence type="ECO:0000256" key="5">
    <source>
        <dbReference type="ARBA" id="ARBA00022519"/>
    </source>
</evidence>
<accession>A0A918JJJ9</accession>
<dbReference type="Pfam" id="PF07219">
    <property type="entry name" value="HemY_N"/>
    <property type="match status" value="1"/>
</dbReference>
<comment type="subcellular location">
    <subcellularLocation>
        <location evidence="2">Cell inner membrane</location>
        <topology evidence="2">Multi-pass membrane protein</topology>
    </subcellularLocation>
</comment>
<evidence type="ECO:0000256" key="8">
    <source>
        <dbReference type="ARBA" id="ARBA00023136"/>
    </source>
</evidence>
<evidence type="ECO:0000259" key="12">
    <source>
        <dbReference type="Pfam" id="PF07219"/>
    </source>
</evidence>
<dbReference type="InterPro" id="IPR010817">
    <property type="entry name" value="HemY_N"/>
</dbReference>
<reference evidence="13" key="1">
    <citation type="journal article" date="2014" name="Int. J. Syst. Evol. Microbiol.">
        <title>Complete genome sequence of Corynebacterium casei LMG S-19264T (=DSM 44701T), isolated from a smear-ripened cheese.</title>
        <authorList>
            <consortium name="US DOE Joint Genome Institute (JGI-PGF)"/>
            <person name="Walter F."/>
            <person name="Albersmeier A."/>
            <person name="Kalinowski J."/>
            <person name="Ruckert C."/>
        </authorList>
    </citation>
    <scope>NUCLEOTIDE SEQUENCE</scope>
    <source>
        <strain evidence="13">KCTC 22164</strain>
    </source>
</reference>